<protein>
    <submittedName>
        <fullName evidence="3">YceI family protein</fullName>
    </submittedName>
</protein>
<evidence type="ECO:0000313" key="4">
    <source>
        <dbReference type="Proteomes" id="UP000682802"/>
    </source>
</evidence>
<feature type="compositionally biased region" description="Basic and acidic residues" evidence="1">
    <location>
        <begin position="24"/>
        <end position="49"/>
    </location>
</feature>
<organism evidence="3 4">
    <name type="scientific">Flammeovirga kamogawensis</name>
    <dbReference type="NCBI Taxonomy" id="373891"/>
    <lineage>
        <taxon>Bacteria</taxon>
        <taxon>Pseudomonadati</taxon>
        <taxon>Bacteroidota</taxon>
        <taxon>Cytophagia</taxon>
        <taxon>Cytophagales</taxon>
        <taxon>Flammeovirgaceae</taxon>
        <taxon>Flammeovirga</taxon>
    </lineage>
</organism>
<dbReference type="SUPFAM" id="SSF101874">
    <property type="entry name" value="YceI-like"/>
    <property type="match status" value="1"/>
</dbReference>
<dbReference type="PANTHER" id="PTHR34406:SF1">
    <property type="entry name" value="PROTEIN YCEI"/>
    <property type="match status" value="1"/>
</dbReference>
<accession>A0ABX8GXJ3</accession>
<dbReference type="SMART" id="SM00867">
    <property type="entry name" value="YceI"/>
    <property type="match status" value="1"/>
</dbReference>
<dbReference type="RefSeq" id="WP_144072256.1">
    <property type="nucleotide sequence ID" value="NZ_CP076128.1"/>
</dbReference>
<dbReference type="InterPro" id="IPR036761">
    <property type="entry name" value="TTHA0802/YceI-like_sf"/>
</dbReference>
<sequence length="228" mass="25229">MRQNLNILFAFLFLIGMVSCGEKKSNAEHNHDEGHSHDHGHSHKHDQVKLSDGTYKVDTQKSFIKWTGKKVTGEHFGKMMIKEGAVIIKDGTVAKGSSFDMDVTTLTVDDIPVDNSMNAKLKGHLHSADFFNVAEFPFVNFDVTKVENGEHSGEINVTGNLTIKGITNSITFPAQLMSHDGTMHAIADITFDRTKFEIKYGSGSFFEGLGDKTISDDVQLELQLLAKK</sequence>
<reference evidence="3 4" key="1">
    <citation type="submission" date="2021-05" db="EMBL/GenBank/DDBJ databases">
        <title>Comparative genomic studies on the polysaccharide-degrading batcterial strains of the Flammeovirga genus.</title>
        <authorList>
            <person name="Zewei F."/>
            <person name="Zheng Z."/>
            <person name="Yu L."/>
            <person name="Ruyue G."/>
            <person name="Yanhong M."/>
            <person name="Yuanyuan C."/>
            <person name="Jingyan G."/>
            <person name="Wenjun H."/>
        </authorList>
    </citation>
    <scope>NUCLEOTIDE SEQUENCE [LARGE SCALE GENOMIC DNA]</scope>
    <source>
        <strain evidence="3 4">YS10</strain>
    </source>
</reference>
<evidence type="ECO:0000256" key="1">
    <source>
        <dbReference type="SAM" id="MobiDB-lite"/>
    </source>
</evidence>
<dbReference type="Proteomes" id="UP000682802">
    <property type="component" value="Chromosome 1"/>
</dbReference>
<dbReference type="PANTHER" id="PTHR34406">
    <property type="entry name" value="PROTEIN YCEI"/>
    <property type="match status" value="1"/>
</dbReference>
<name>A0ABX8GXJ3_9BACT</name>
<dbReference type="PROSITE" id="PS51257">
    <property type="entry name" value="PROKAR_LIPOPROTEIN"/>
    <property type="match status" value="1"/>
</dbReference>
<dbReference type="EMBL" id="CP076128">
    <property type="protein sequence ID" value="QWG08335.1"/>
    <property type="molecule type" value="Genomic_DNA"/>
</dbReference>
<feature type="domain" description="Lipid/polyisoprenoid-binding YceI-like" evidence="2">
    <location>
        <begin position="54"/>
        <end position="227"/>
    </location>
</feature>
<evidence type="ECO:0000259" key="2">
    <source>
        <dbReference type="SMART" id="SM00867"/>
    </source>
</evidence>
<proteinExistence type="predicted"/>
<feature type="region of interest" description="Disordered" evidence="1">
    <location>
        <begin position="24"/>
        <end position="51"/>
    </location>
</feature>
<evidence type="ECO:0000313" key="3">
    <source>
        <dbReference type="EMBL" id="QWG08335.1"/>
    </source>
</evidence>
<gene>
    <name evidence="3" type="ORF">KM029_05210</name>
</gene>
<dbReference type="Gene3D" id="2.40.128.110">
    <property type="entry name" value="Lipid/polyisoprenoid-binding, YceI-like"/>
    <property type="match status" value="1"/>
</dbReference>
<dbReference type="Pfam" id="PF04264">
    <property type="entry name" value="YceI"/>
    <property type="match status" value="1"/>
</dbReference>
<keyword evidence="4" id="KW-1185">Reference proteome</keyword>
<dbReference type="InterPro" id="IPR007372">
    <property type="entry name" value="Lipid/polyisoprenoid-bd_YceI"/>
</dbReference>